<dbReference type="OrthoDB" id="9785126at2"/>
<comment type="caution">
    <text evidence="1">The sequence shown here is derived from an EMBL/GenBank/DDBJ whole genome shotgun (WGS) entry which is preliminary data.</text>
</comment>
<name>D6U7G3_KTERA</name>
<reference evidence="1 2" key="1">
    <citation type="journal article" date="2011" name="Stand. Genomic Sci.">
        <title>Non-contiguous finished genome sequence and contextual data of the filamentous soil bacterium Ktedonobacter racemifer type strain (SOSP1-21).</title>
        <authorList>
            <person name="Chang Y.J."/>
            <person name="Land M."/>
            <person name="Hauser L."/>
            <person name="Chertkov O."/>
            <person name="Del Rio T.G."/>
            <person name="Nolan M."/>
            <person name="Copeland A."/>
            <person name="Tice H."/>
            <person name="Cheng J.F."/>
            <person name="Lucas S."/>
            <person name="Han C."/>
            <person name="Goodwin L."/>
            <person name="Pitluck S."/>
            <person name="Ivanova N."/>
            <person name="Ovchinikova G."/>
            <person name="Pati A."/>
            <person name="Chen A."/>
            <person name="Palaniappan K."/>
            <person name="Mavromatis K."/>
            <person name="Liolios K."/>
            <person name="Brettin T."/>
            <person name="Fiebig A."/>
            <person name="Rohde M."/>
            <person name="Abt B."/>
            <person name="Goker M."/>
            <person name="Detter J.C."/>
            <person name="Woyke T."/>
            <person name="Bristow J."/>
            <person name="Eisen J.A."/>
            <person name="Markowitz V."/>
            <person name="Hugenholtz P."/>
            <person name="Kyrpides N.C."/>
            <person name="Klenk H.P."/>
            <person name="Lapidus A."/>
        </authorList>
    </citation>
    <scope>NUCLEOTIDE SEQUENCE [LARGE SCALE GENOMIC DNA]</scope>
    <source>
        <strain evidence="2">DSM 44963</strain>
    </source>
</reference>
<proteinExistence type="predicted"/>
<keyword evidence="1" id="KW-0407">Ion channel</keyword>
<sequence length="187" mass="22128">MRHILRNWELWCADILESHFSYPALLHYRSQHERQSWLAALTTMLDLCSLLLIGLDGLDLPTSRFLFAIARHTAVDLAQVYLTSPRKLTSERLSSEDFLHLREDLEKLGLNFRRADAEQQLAEIRKLYEPFIWNLADYLHFDLSPWLPETHPVDDWQTSGWDHFAAWSSTKMEEIVHLVLERYRNLP</sequence>
<accession>D6U7G3</accession>
<protein>
    <submittedName>
        <fullName evidence="1">K+ channel, pore region</fullName>
    </submittedName>
</protein>
<dbReference type="Proteomes" id="UP000004508">
    <property type="component" value="Unassembled WGS sequence"/>
</dbReference>
<dbReference type="STRING" id="485913.Krac_0337"/>
<evidence type="ECO:0000313" key="2">
    <source>
        <dbReference type="Proteomes" id="UP000004508"/>
    </source>
</evidence>
<dbReference type="EMBL" id="ADVG01000005">
    <property type="protein sequence ID" value="EFH79824.1"/>
    <property type="molecule type" value="Genomic_DNA"/>
</dbReference>
<keyword evidence="1" id="KW-0406">Ion transport</keyword>
<organism evidence="1 2">
    <name type="scientific">Ktedonobacter racemifer DSM 44963</name>
    <dbReference type="NCBI Taxonomy" id="485913"/>
    <lineage>
        <taxon>Bacteria</taxon>
        <taxon>Bacillati</taxon>
        <taxon>Chloroflexota</taxon>
        <taxon>Ktedonobacteria</taxon>
        <taxon>Ktedonobacterales</taxon>
        <taxon>Ktedonobacteraceae</taxon>
        <taxon>Ktedonobacter</taxon>
    </lineage>
</organism>
<dbReference type="GO" id="GO:0034220">
    <property type="term" value="P:monoatomic ion transmembrane transport"/>
    <property type="evidence" value="ECO:0007669"/>
    <property type="project" value="UniProtKB-KW"/>
</dbReference>
<dbReference type="RefSeq" id="WP_007921956.1">
    <property type="nucleotide sequence ID" value="NZ_ADVG01000005.1"/>
</dbReference>
<keyword evidence="1" id="KW-0813">Transport</keyword>
<gene>
    <name evidence="1" type="ORF">Krac_0337</name>
</gene>
<keyword evidence="2" id="KW-1185">Reference proteome</keyword>
<evidence type="ECO:0000313" key="1">
    <source>
        <dbReference type="EMBL" id="EFH79824.1"/>
    </source>
</evidence>
<dbReference type="InParanoid" id="D6U7G3"/>
<dbReference type="AlphaFoldDB" id="D6U7G3"/>